<dbReference type="GO" id="GO:0031410">
    <property type="term" value="C:cytoplasmic vesicle"/>
    <property type="evidence" value="ECO:0007669"/>
    <property type="project" value="UniProtKB-KW"/>
</dbReference>
<keyword evidence="15 17" id="KW-0449">Lipoprotein</keyword>
<dbReference type="Gramene" id="A03p34800.2_BraZ1">
    <property type="protein sequence ID" value="A03p34800.2_BraZ1.CDS"/>
    <property type="gene ID" value="A03g34800.2_BraZ1"/>
</dbReference>
<gene>
    <name evidence="19" type="ORF">BRAPAZ1V2_A03P34800.2</name>
</gene>
<evidence type="ECO:0000256" key="13">
    <source>
        <dbReference type="ARBA" id="ARBA00023136"/>
    </source>
</evidence>
<evidence type="ECO:0000256" key="10">
    <source>
        <dbReference type="ARBA" id="ARBA00022786"/>
    </source>
</evidence>
<evidence type="ECO:0000256" key="7">
    <source>
        <dbReference type="ARBA" id="ARBA00022490"/>
    </source>
</evidence>
<accession>A0A8D9GK54</accession>
<feature type="lipid moiety-binding region" description="Phosphatidylserine amidated glycine; alternate" evidence="17">
    <location>
        <position position="179"/>
    </location>
</feature>
<organism evidence="19 20">
    <name type="scientific">Brassica campestris</name>
    <name type="common">Field mustard</name>
    <dbReference type="NCBI Taxonomy" id="3711"/>
    <lineage>
        <taxon>Eukaryota</taxon>
        <taxon>Viridiplantae</taxon>
        <taxon>Streptophyta</taxon>
        <taxon>Embryophyta</taxon>
        <taxon>Tracheophyta</taxon>
        <taxon>Spermatophyta</taxon>
        <taxon>Magnoliopsida</taxon>
        <taxon>eudicotyledons</taxon>
        <taxon>Gunneridae</taxon>
        <taxon>Pentapetalae</taxon>
        <taxon>rosids</taxon>
        <taxon>malvids</taxon>
        <taxon>Brassicales</taxon>
        <taxon>Brassicaceae</taxon>
        <taxon>Brassiceae</taxon>
        <taxon>Brassica</taxon>
    </lineage>
</organism>
<dbReference type="FunFam" id="3.10.20.90:FF:000235">
    <property type="entry name" value="Autophagy-related protein"/>
    <property type="match status" value="1"/>
</dbReference>
<dbReference type="GO" id="GO:0015031">
    <property type="term" value="P:protein transport"/>
    <property type="evidence" value="ECO:0007669"/>
    <property type="project" value="UniProtKB-KW"/>
</dbReference>
<dbReference type="AlphaFoldDB" id="A0A8D9GK54"/>
<evidence type="ECO:0000256" key="8">
    <source>
        <dbReference type="ARBA" id="ARBA00022554"/>
    </source>
</evidence>
<keyword evidence="12 18" id="KW-0072">Autophagy</keyword>
<evidence type="ECO:0000256" key="5">
    <source>
        <dbReference type="ARBA" id="ARBA00007293"/>
    </source>
</evidence>
<evidence type="ECO:0000256" key="6">
    <source>
        <dbReference type="ARBA" id="ARBA00022448"/>
    </source>
</evidence>
<dbReference type="SUPFAM" id="SSF54236">
    <property type="entry name" value="Ubiquitin-like"/>
    <property type="match status" value="1"/>
</dbReference>
<reference evidence="19 20" key="1">
    <citation type="submission" date="2021-07" db="EMBL/GenBank/DDBJ databases">
        <authorList>
            <consortium name="Genoscope - CEA"/>
            <person name="William W."/>
        </authorList>
    </citation>
    <scope>NUCLEOTIDE SEQUENCE [LARGE SCALE GENOMIC DNA]</scope>
</reference>
<evidence type="ECO:0000256" key="9">
    <source>
        <dbReference type="ARBA" id="ARBA00022701"/>
    </source>
</evidence>
<keyword evidence="9" id="KW-0493">Microtubule</keyword>
<comment type="subcellular location">
    <subcellularLocation>
        <location evidence="2">Cytoplasm</location>
        <location evidence="2">Cytoskeleton</location>
    </subcellularLocation>
    <subcellularLocation>
        <location evidence="3">Cytoplasmic vesicle</location>
        <location evidence="3">Autophagosome membrane</location>
        <topology evidence="3">Lipid-anchor</topology>
    </subcellularLocation>
    <subcellularLocation>
        <location evidence="4">Vacuole membrane</location>
        <topology evidence="4">Lipid-anchor</topology>
    </subcellularLocation>
</comment>
<dbReference type="Proteomes" id="UP000694005">
    <property type="component" value="Chromosome A03"/>
</dbReference>
<protein>
    <recommendedName>
        <fullName evidence="18">Autophagy-related protein</fullName>
    </recommendedName>
</protein>
<dbReference type="GO" id="GO:0000421">
    <property type="term" value="C:autophagosome membrane"/>
    <property type="evidence" value="ECO:0007669"/>
    <property type="project" value="UniProtKB-SubCell"/>
</dbReference>
<dbReference type="PANTHER" id="PTHR10969">
    <property type="entry name" value="MICROTUBULE-ASSOCIATED PROTEINS 1A/1B LIGHT CHAIN 3-RELATED"/>
    <property type="match status" value="1"/>
</dbReference>
<keyword evidence="13" id="KW-0472">Membrane</keyword>
<comment type="similarity">
    <text evidence="5 18">Belongs to the ATG8 family.</text>
</comment>
<keyword evidence="6" id="KW-0813">Transport</keyword>
<evidence type="ECO:0000256" key="3">
    <source>
        <dbReference type="ARBA" id="ARBA00004512"/>
    </source>
</evidence>
<evidence type="ECO:0000256" key="4">
    <source>
        <dbReference type="ARBA" id="ARBA00004592"/>
    </source>
</evidence>
<evidence type="ECO:0000256" key="12">
    <source>
        <dbReference type="ARBA" id="ARBA00023006"/>
    </source>
</evidence>
<evidence type="ECO:0000256" key="2">
    <source>
        <dbReference type="ARBA" id="ARBA00004245"/>
    </source>
</evidence>
<keyword evidence="14" id="KW-0206">Cytoskeleton</keyword>
<sequence length="179" mass="20488">MSTLTSLAVTTCLYSIKSSLSSSLSVFLSYRFFTNNQSEPPQKEKTNSFVIVIILRKKTKMGIVVKSFKDQFSSDERLKESSNIIAKYPDRVPVIIEKYSNADLPDMEKSKFLVPRDMTVGHFIHMLSNRLQLDPSKALFVFVQNTLPQTAARMDSLYNTFKEEDGFLYMTYSTEKTFG</sequence>
<keyword evidence="11" id="KW-0653">Protein transport</keyword>
<dbReference type="Pfam" id="PF02991">
    <property type="entry name" value="ATG8"/>
    <property type="match status" value="1"/>
</dbReference>
<evidence type="ECO:0000256" key="16">
    <source>
        <dbReference type="ARBA" id="ARBA00023329"/>
    </source>
</evidence>
<dbReference type="GO" id="GO:0006914">
    <property type="term" value="P:autophagy"/>
    <property type="evidence" value="ECO:0007669"/>
    <property type="project" value="UniProtKB-KW"/>
</dbReference>
<comment type="function">
    <text evidence="1">Ubiquitin-like modifier involved in autophagosomes formation. May mediate the delivery of the autophagosomes to the vacuole via the microtubule cytoskeleton.</text>
</comment>
<evidence type="ECO:0000256" key="14">
    <source>
        <dbReference type="ARBA" id="ARBA00023212"/>
    </source>
</evidence>
<evidence type="ECO:0000256" key="1">
    <source>
        <dbReference type="ARBA" id="ARBA00003307"/>
    </source>
</evidence>
<evidence type="ECO:0000256" key="15">
    <source>
        <dbReference type="ARBA" id="ARBA00023288"/>
    </source>
</evidence>
<proteinExistence type="inferred from homology"/>
<keyword evidence="8" id="KW-0926">Vacuole</keyword>
<evidence type="ECO:0000313" key="19">
    <source>
        <dbReference type="EMBL" id="CAG7882137.1"/>
    </source>
</evidence>
<evidence type="ECO:0000256" key="17">
    <source>
        <dbReference type="PIRSR" id="PIRSR604241-50"/>
    </source>
</evidence>
<name>A0A8D9GK54_BRACM</name>
<keyword evidence="7" id="KW-0963">Cytoplasm</keyword>
<dbReference type="EMBL" id="LS974619">
    <property type="protein sequence ID" value="CAG7882137.1"/>
    <property type="molecule type" value="Genomic_DNA"/>
</dbReference>
<evidence type="ECO:0000256" key="11">
    <source>
        <dbReference type="ARBA" id="ARBA00022927"/>
    </source>
</evidence>
<evidence type="ECO:0000313" key="20">
    <source>
        <dbReference type="Proteomes" id="UP000694005"/>
    </source>
</evidence>
<dbReference type="InterPro" id="IPR029071">
    <property type="entry name" value="Ubiquitin-like_domsf"/>
</dbReference>
<keyword evidence="16" id="KW-0968">Cytoplasmic vesicle</keyword>
<evidence type="ECO:0000256" key="18">
    <source>
        <dbReference type="RuleBase" id="RU004384"/>
    </source>
</evidence>
<dbReference type="GO" id="GO:0005874">
    <property type="term" value="C:microtubule"/>
    <property type="evidence" value="ECO:0007669"/>
    <property type="project" value="UniProtKB-KW"/>
</dbReference>
<keyword evidence="10" id="KW-0833">Ubl conjugation pathway</keyword>
<dbReference type="Gene3D" id="3.10.20.90">
    <property type="entry name" value="Phosphatidylinositol 3-kinase Catalytic Subunit, Chain A, domain 1"/>
    <property type="match status" value="1"/>
</dbReference>
<dbReference type="InterPro" id="IPR004241">
    <property type="entry name" value="Atg8-like"/>
</dbReference>